<keyword evidence="1" id="KW-0812">Transmembrane</keyword>
<dbReference type="AlphaFoldDB" id="A0A444GL67"/>
<dbReference type="RefSeq" id="WP_128391436.1">
    <property type="nucleotide sequence ID" value="NZ_SBII01000018.1"/>
</dbReference>
<dbReference type="Gene3D" id="2.60.120.1440">
    <property type="match status" value="1"/>
</dbReference>
<name>A0A444GL67_9FLAO</name>
<dbReference type="InterPro" id="IPR032508">
    <property type="entry name" value="FecR_C"/>
</dbReference>
<evidence type="ECO:0000259" key="2">
    <source>
        <dbReference type="Pfam" id="PF04773"/>
    </source>
</evidence>
<evidence type="ECO:0000259" key="3">
    <source>
        <dbReference type="Pfam" id="PF16344"/>
    </source>
</evidence>
<organism evidence="4 5">
    <name type="scientific">Flavobacterium cerinum</name>
    <dbReference type="NCBI Taxonomy" id="2502784"/>
    <lineage>
        <taxon>Bacteria</taxon>
        <taxon>Pseudomonadati</taxon>
        <taxon>Bacteroidota</taxon>
        <taxon>Flavobacteriia</taxon>
        <taxon>Flavobacteriales</taxon>
        <taxon>Flavobacteriaceae</taxon>
        <taxon>Flavobacterium</taxon>
    </lineage>
</organism>
<accession>A0A444GL67</accession>
<feature type="transmembrane region" description="Helical" evidence="1">
    <location>
        <begin position="99"/>
        <end position="116"/>
    </location>
</feature>
<dbReference type="GO" id="GO:0016989">
    <property type="term" value="F:sigma factor antagonist activity"/>
    <property type="evidence" value="ECO:0007669"/>
    <property type="project" value="TreeGrafter"/>
</dbReference>
<dbReference type="InterPro" id="IPR012373">
    <property type="entry name" value="Ferrdict_sens_TM"/>
</dbReference>
<evidence type="ECO:0000313" key="4">
    <source>
        <dbReference type="EMBL" id="RWW91717.1"/>
    </source>
</evidence>
<proteinExistence type="predicted"/>
<dbReference type="InterPro" id="IPR006860">
    <property type="entry name" value="FecR"/>
</dbReference>
<dbReference type="Proteomes" id="UP000287527">
    <property type="component" value="Unassembled WGS sequence"/>
</dbReference>
<evidence type="ECO:0000256" key="1">
    <source>
        <dbReference type="SAM" id="Phobius"/>
    </source>
</evidence>
<dbReference type="Gene3D" id="3.55.50.30">
    <property type="match status" value="1"/>
</dbReference>
<sequence length="346" mass="39613">MAKKQSPARLLFLFQQYINNECNEETLAELLEGLKDTSADQYLDTVSLSLWEAIKKHNSKTLTEVMKMELQAEARQLISESDNRKPVYKLSKRPSYRKIAAAIILFISLGAAFYIFDGTNRTDSKEQVELAMEYFQSGARQRKHMSLPDGSVIYLNSDTKLGIRTASFNREKREVWLEEGEAFFEVAKNPEKPFIVHTQDLETTVKGTSFNVKAYKELDESSVSVRNGKVQVHNENKLLGTLTQNRQIVYNKITGRFDEQQASWKDPAAWMESRLVMKQANVKELKLRLKQHFGVDVEIKENALQGKLLSCSFHNRVSLKEVLDGITLLYGLKYDISNPGKAIIYK</sequence>
<keyword evidence="1" id="KW-1133">Transmembrane helix</keyword>
<keyword evidence="1" id="KW-0472">Membrane</keyword>
<dbReference type="PANTHER" id="PTHR30273">
    <property type="entry name" value="PERIPLASMIC SIGNAL SENSOR AND SIGMA FACTOR ACTIVATOR FECR-RELATED"/>
    <property type="match status" value="1"/>
</dbReference>
<keyword evidence="5" id="KW-1185">Reference proteome</keyword>
<dbReference type="PIRSF" id="PIRSF018266">
    <property type="entry name" value="FecR"/>
    <property type="match status" value="1"/>
</dbReference>
<dbReference type="Pfam" id="PF04773">
    <property type="entry name" value="FecR"/>
    <property type="match status" value="1"/>
</dbReference>
<dbReference type="Pfam" id="PF16344">
    <property type="entry name" value="FecR_C"/>
    <property type="match status" value="1"/>
</dbReference>
<reference evidence="4 5" key="1">
    <citation type="submission" date="2019-01" db="EMBL/GenBank/DDBJ databases">
        <title>Flavobacterium sp. nov.,isolated from freshwater.</title>
        <authorList>
            <person name="Zhang R."/>
            <person name="Du Z.-J."/>
        </authorList>
    </citation>
    <scope>NUCLEOTIDE SEQUENCE [LARGE SCALE GENOMIC DNA]</scope>
    <source>
        <strain evidence="4 5">1E403</strain>
    </source>
</reference>
<feature type="domain" description="Protein FecR C-terminal" evidence="3">
    <location>
        <begin position="274"/>
        <end position="338"/>
    </location>
</feature>
<dbReference type="PANTHER" id="PTHR30273:SF2">
    <property type="entry name" value="PROTEIN FECR"/>
    <property type="match status" value="1"/>
</dbReference>
<gene>
    <name evidence="4" type="ORF">EPI11_18280</name>
</gene>
<dbReference type="EMBL" id="SBII01000018">
    <property type="protein sequence ID" value="RWW91717.1"/>
    <property type="molecule type" value="Genomic_DNA"/>
</dbReference>
<comment type="caution">
    <text evidence="4">The sequence shown here is derived from an EMBL/GenBank/DDBJ whole genome shotgun (WGS) entry which is preliminary data.</text>
</comment>
<evidence type="ECO:0000313" key="5">
    <source>
        <dbReference type="Proteomes" id="UP000287527"/>
    </source>
</evidence>
<dbReference type="OrthoDB" id="649666at2"/>
<feature type="domain" description="FecR protein" evidence="2">
    <location>
        <begin position="136"/>
        <end position="231"/>
    </location>
</feature>
<protein>
    <submittedName>
        <fullName evidence="4">FecR family protein</fullName>
    </submittedName>
</protein>